<dbReference type="SUPFAM" id="SSF51569">
    <property type="entry name" value="Aldolase"/>
    <property type="match status" value="1"/>
</dbReference>
<evidence type="ECO:0000313" key="8">
    <source>
        <dbReference type="Proteomes" id="UP000054683"/>
    </source>
</evidence>
<evidence type="ECO:0000256" key="4">
    <source>
        <dbReference type="PIRNR" id="PIRNR001365"/>
    </source>
</evidence>
<dbReference type="PRINTS" id="PR00146">
    <property type="entry name" value="DHPICSNTHASE"/>
</dbReference>
<dbReference type="PANTHER" id="PTHR12128">
    <property type="entry name" value="DIHYDRODIPICOLINATE SYNTHASE"/>
    <property type="match status" value="1"/>
</dbReference>
<proteinExistence type="inferred from homology"/>
<name>A0A158I7W1_9BURK</name>
<keyword evidence="2 4" id="KW-0456">Lyase</keyword>
<dbReference type="EMBL" id="FCOK02000043">
    <property type="protein sequence ID" value="SAL52666.1"/>
    <property type="molecule type" value="Genomic_DNA"/>
</dbReference>
<feature type="active site" description="Schiff-base intermediate with substrate" evidence="5">
    <location>
        <position position="167"/>
    </location>
</feature>
<protein>
    <submittedName>
        <fullName evidence="7">Dihydrodipicolinate synthetase</fullName>
    </submittedName>
</protein>
<evidence type="ECO:0000256" key="2">
    <source>
        <dbReference type="ARBA" id="ARBA00023239"/>
    </source>
</evidence>
<dbReference type="GO" id="GO:0008840">
    <property type="term" value="F:4-hydroxy-tetrahydrodipicolinate synthase activity"/>
    <property type="evidence" value="ECO:0007669"/>
    <property type="project" value="TreeGrafter"/>
</dbReference>
<dbReference type="Gene3D" id="3.20.20.70">
    <property type="entry name" value="Aldolase class I"/>
    <property type="match status" value="1"/>
</dbReference>
<feature type="binding site" evidence="6">
    <location>
        <position position="210"/>
    </location>
    <ligand>
        <name>pyruvate</name>
        <dbReference type="ChEBI" id="CHEBI:15361"/>
    </ligand>
</feature>
<dbReference type="PANTHER" id="PTHR12128:SF66">
    <property type="entry name" value="4-HYDROXY-2-OXOGLUTARATE ALDOLASE, MITOCHONDRIAL"/>
    <property type="match status" value="1"/>
</dbReference>
<dbReference type="PROSITE" id="PS00666">
    <property type="entry name" value="DHDPS_2"/>
    <property type="match status" value="1"/>
</dbReference>
<dbReference type="InterPro" id="IPR013785">
    <property type="entry name" value="Aldolase_TIM"/>
</dbReference>
<gene>
    <name evidence="7" type="ORF">AWB69_05474</name>
</gene>
<evidence type="ECO:0000256" key="6">
    <source>
        <dbReference type="PIRSR" id="PIRSR001365-2"/>
    </source>
</evidence>
<dbReference type="RefSeq" id="WP_082913602.1">
    <property type="nucleotide sequence ID" value="NZ_FCOK02000043.1"/>
</dbReference>
<evidence type="ECO:0000313" key="7">
    <source>
        <dbReference type="EMBL" id="SAL52666.1"/>
    </source>
</evidence>
<dbReference type="Proteomes" id="UP000054683">
    <property type="component" value="Unassembled WGS sequence"/>
</dbReference>
<sequence length="301" mass="31861">MNRDSVSWSGAMPAITTPFDDNGKIDERELGDVIDRHLALGATGVVVGGCTGEFWAMSAEERARLFASSKAVIGTRGTLIAGTGMIGVEDTVALTLQAEKAGCDGALILPPYFVKLTDDEIHAHYADVTARIGLPVMLYNIPGNAVNYLTPKLVARLGQLERVVAVKESSGDWNNFYGTFLAVRDSLRVFCGPSSVFGVPAVQLGADGVIDCFPNVWDEGGQMLFEAARDGDTTLAARLQAMGRRLTDLFTSDGRTLYPSTKAAMDLLDIPGGGKPRAPLRSLGAAQRDALAAGLQAEGLL</sequence>
<comment type="similarity">
    <text evidence="1 4">Belongs to the DapA family.</text>
</comment>
<dbReference type="GO" id="GO:0044281">
    <property type="term" value="P:small molecule metabolic process"/>
    <property type="evidence" value="ECO:0007669"/>
    <property type="project" value="UniProtKB-ARBA"/>
</dbReference>
<dbReference type="InterPro" id="IPR002220">
    <property type="entry name" value="DapA-like"/>
</dbReference>
<dbReference type="Pfam" id="PF00701">
    <property type="entry name" value="DHDPS"/>
    <property type="match status" value="1"/>
</dbReference>
<organism evidence="7 8">
    <name type="scientific">Caballeronia udeis</name>
    <dbReference type="NCBI Taxonomy" id="1232866"/>
    <lineage>
        <taxon>Bacteria</taxon>
        <taxon>Pseudomonadati</taxon>
        <taxon>Pseudomonadota</taxon>
        <taxon>Betaproteobacteria</taxon>
        <taxon>Burkholderiales</taxon>
        <taxon>Burkholderiaceae</taxon>
        <taxon>Caballeronia</taxon>
    </lineage>
</organism>
<feature type="binding site" evidence="6">
    <location>
        <position position="51"/>
    </location>
    <ligand>
        <name>pyruvate</name>
        <dbReference type="ChEBI" id="CHEBI:15361"/>
    </ligand>
</feature>
<keyword evidence="3" id="KW-0704">Schiff base</keyword>
<dbReference type="AlphaFoldDB" id="A0A158I7W1"/>
<dbReference type="CDD" id="cd00408">
    <property type="entry name" value="DHDPS-like"/>
    <property type="match status" value="1"/>
</dbReference>
<dbReference type="InterPro" id="IPR020625">
    <property type="entry name" value="Schiff_base-form_aldolases_AS"/>
</dbReference>
<evidence type="ECO:0000256" key="5">
    <source>
        <dbReference type="PIRSR" id="PIRSR001365-1"/>
    </source>
</evidence>
<feature type="active site" description="Proton donor/acceptor" evidence="5">
    <location>
        <position position="139"/>
    </location>
</feature>
<dbReference type="PIRSF" id="PIRSF001365">
    <property type="entry name" value="DHDPS"/>
    <property type="match status" value="1"/>
</dbReference>
<evidence type="ECO:0000256" key="3">
    <source>
        <dbReference type="ARBA" id="ARBA00023270"/>
    </source>
</evidence>
<reference evidence="7 8" key="1">
    <citation type="submission" date="2016-01" db="EMBL/GenBank/DDBJ databases">
        <authorList>
            <person name="Oliw E.H."/>
        </authorList>
    </citation>
    <scope>NUCLEOTIDE SEQUENCE [LARGE SCALE GENOMIC DNA]</scope>
    <source>
        <strain evidence="7">LMG 27134</strain>
    </source>
</reference>
<evidence type="ECO:0000256" key="1">
    <source>
        <dbReference type="ARBA" id="ARBA00007592"/>
    </source>
</evidence>
<dbReference type="SMART" id="SM01130">
    <property type="entry name" value="DHDPS"/>
    <property type="match status" value="1"/>
</dbReference>
<dbReference type="OrthoDB" id="9816489at2"/>
<accession>A0A158I7W1</accession>